<dbReference type="PANTHER" id="PTHR13604:SF0">
    <property type="entry name" value="ABASIC SITE PROCESSING PROTEIN HMCES"/>
    <property type="match status" value="1"/>
</dbReference>
<evidence type="ECO:0000256" key="3">
    <source>
        <dbReference type="ARBA" id="ARBA00022763"/>
    </source>
</evidence>
<evidence type="ECO:0000256" key="7">
    <source>
        <dbReference type="ARBA" id="ARBA00023239"/>
    </source>
</evidence>
<comment type="similarity">
    <text evidence="1 8">Belongs to the SOS response-associated peptidase family.</text>
</comment>
<dbReference type="Proteomes" id="UP000430021">
    <property type="component" value="Unassembled WGS sequence"/>
</dbReference>
<dbReference type="Pfam" id="PF02586">
    <property type="entry name" value="SRAP"/>
    <property type="match status" value="1"/>
</dbReference>
<dbReference type="Gene3D" id="3.90.1680.10">
    <property type="entry name" value="SOS response associated peptidase-like"/>
    <property type="match status" value="1"/>
</dbReference>
<dbReference type="OrthoDB" id="9782620at2"/>
<name>A0A6I4ULZ5_9SPHN</name>
<dbReference type="GO" id="GO:0016829">
    <property type="term" value="F:lyase activity"/>
    <property type="evidence" value="ECO:0007669"/>
    <property type="project" value="UniProtKB-KW"/>
</dbReference>
<dbReference type="AlphaFoldDB" id="A0A6I4ULZ5"/>
<dbReference type="GO" id="GO:0006508">
    <property type="term" value="P:proteolysis"/>
    <property type="evidence" value="ECO:0007669"/>
    <property type="project" value="UniProtKB-KW"/>
</dbReference>
<dbReference type="GO" id="GO:0008233">
    <property type="term" value="F:peptidase activity"/>
    <property type="evidence" value="ECO:0007669"/>
    <property type="project" value="UniProtKB-KW"/>
</dbReference>
<evidence type="ECO:0000256" key="8">
    <source>
        <dbReference type="RuleBase" id="RU364100"/>
    </source>
</evidence>
<evidence type="ECO:0000256" key="2">
    <source>
        <dbReference type="ARBA" id="ARBA00022670"/>
    </source>
</evidence>
<keyword evidence="6" id="KW-0238">DNA-binding</keyword>
<evidence type="ECO:0000256" key="5">
    <source>
        <dbReference type="ARBA" id="ARBA00023124"/>
    </source>
</evidence>
<proteinExistence type="inferred from homology"/>
<evidence type="ECO:0000256" key="6">
    <source>
        <dbReference type="ARBA" id="ARBA00023125"/>
    </source>
</evidence>
<reference evidence="9 10" key="1">
    <citation type="submission" date="2019-12" db="EMBL/GenBank/DDBJ databases">
        <title>Genomic-based taxomic classification of the family Erythrobacteraceae.</title>
        <authorList>
            <person name="Xu L."/>
        </authorList>
    </citation>
    <scope>NUCLEOTIDE SEQUENCE [LARGE SCALE GENOMIC DNA]</scope>
    <source>
        <strain evidence="9 10">JCM 10282</strain>
    </source>
</reference>
<evidence type="ECO:0000256" key="1">
    <source>
        <dbReference type="ARBA" id="ARBA00008136"/>
    </source>
</evidence>
<keyword evidence="2 8" id="KW-0645">Protease</keyword>
<keyword evidence="4 8" id="KW-0378">Hydrolase</keyword>
<evidence type="ECO:0000313" key="10">
    <source>
        <dbReference type="Proteomes" id="UP000430021"/>
    </source>
</evidence>
<dbReference type="PANTHER" id="PTHR13604">
    <property type="entry name" value="DC12-RELATED"/>
    <property type="match status" value="1"/>
</dbReference>
<keyword evidence="5" id="KW-0190">Covalent protein-DNA linkage</keyword>
<dbReference type="SUPFAM" id="SSF143081">
    <property type="entry name" value="BB1717-like"/>
    <property type="match status" value="1"/>
</dbReference>
<organism evidence="9 10">
    <name type="scientific">Erythrobacter ramosus</name>
    <dbReference type="NCBI Taxonomy" id="35811"/>
    <lineage>
        <taxon>Bacteria</taxon>
        <taxon>Pseudomonadati</taxon>
        <taxon>Pseudomonadota</taxon>
        <taxon>Alphaproteobacteria</taxon>
        <taxon>Sphingomonadales</taxon>
        <taxon>Erythrobacteraceae</taxon>
        <taxon>Erythrobacter/Porphyrobacter group</taxon>
        <taxon>Erythrobacter</taxon>
    </lineage>
</organism>
<evidence type="ECO:0000256" key="4">
    <source>
        <dbReference type="ARBA" id="ARBA00022801"/>
    </source>
</evidence>
<dbReference type="GO" id="GO:0106300">
    <property type="term" value="P:protein-DNA covalent cross-linking repair"/>
    <property type="evidence" value="ECO:0007669"/>
    <property type="project" value="InterPro"/>
</dbReference>
<dbReference type="RefSeq" id="WP_160760596.1">
    <property type="nucleotide sequence ID" value="NZ_BAAADZ010000010.1"/>
</dbReference>
<dbReference type="InterPro" id="IPR036590">
    <property type="entry name" value="SRAP-like"/>
</dbReference>
<dbReference type="EC" id="3.4.-.-" evidence="8"/>
<comment type="caution">
    <text evidence="9">The sequence shown here is derived from an EMBL/GenBank/DDBJ whole genome shotgun (WGS) entry which is preliminary data.</text>
</comment>
<accession>A0A6I4ULZ5</accession>
<sequence>MCNLYRMTKPVSEVAAWFDAVAAAEGANFAEEVYPGYPGLVVADGAVRPMTWGFPLVLKGAKGQLLKPKPVNNARTDKLGTFFWRHAFEERRCLIPLTAWAEAEGAKGRMTRTWLSQPDAPLLAAAGVWRQSEEWGACYAMVMTDSEGSDAAAVHTRMPVLLAPGDHAMWTGGTPDEALALCRAWEGPLVTDRTPDPWVRGAASQPGLL</sequence>
<gene>
    <name evidence="9" type="ORF">GRI59_07405</name>
</gene>
<dbReference type="EMBL" id="WTYB01000002">
    <property type="protein sequence ID" value="MXP38439.1"/>
    <property type="molecule type" value="Genomic_DNA"/>
</dbReference>
<dbReference type="InterPro" id="IPR003738">
    <property type="entry name" value="SRAP"/>
</dbReference>
<dbReference type="GO" id="GO:0003697">
    <property type="term" value="F:single-stranded DNA binding"/>
    <property type="evidence" value="ECO:0007669"/>
    <property type="project" value="InterPro"/>
</dbReference>
<keyword evidence="3" id="KW-0227">DNA damage</keyword>
<evidence type="ECO:0000313" key="9">
    <source>
        <dbReference type="EMBL" id="MXP38439.1"/>
    </source>
</evidence>
<protein>
    <recommendedName>
        <fullName evidence="8">Abasic site processing protein</fullName>
        <ecNumber evidence="8">3.4.-.-</ecNumber>
    </recommendedName>
</protein>
<keyword evidence="7" id="KW-0456">Lyase</keyword>